<evidence type="ECO:0000256" key="9">
    <source>
        <dbReference type="ARBA" id="ARBA00023180"/>
    </source>
</evidence>
<feature type="domain" description="Ionotropic glutamate receptor L-glutamate and glycine-binding" evidence="14">
    <location>
        <begin position="217"/>
        <end position="279"/>
    </location>
</feature>
<proteinExistence type="predicted"/>
<evidence type="ECO:0000256" key="12">
    <source>
        <dbReference type="SAM" id="Phobius"/>
    </source>
</evidence>
<dbReference type="PANTHER" id="PTHR42643">
    <property type="entry name" value="IONOTROPIC RECEPTOR 20A-RELATED"/>
    <property type="match status" value="1"/>
</dbReference>
<keyword evidence="2" id="KW-0813">Transport</keyword>
<evidence type="ECO:0000256" key="4">
    <source>
        <dbReference type="ARBA" id="ARBA00022692"/>
    </source>
</evidence>
<dbReference type="Proteomes" id="UP001292094">
    <property type="component" value="Unassembled WGS sequence"/>
</dbReference>
<dbReference type="GO" id="GO:0005886">
    <property type="term" value="C:plasma membrane"/>
    <property type="evidence" value="ECO:0007669"/>
    <property type="project" value="UniProtKB-SubCell"/>
</dbReference>
<dbReference type="AlphaFoldDB" id="A0AAE1PM07"/>
<keyword evidence="10" id="KW-1071">Ligand-gated ion channel</keyword>
<evidence type="ECO:0000256" key="11">
    <source>
        <dbReference type="ARBA" id="ARBA00023303"/>
    </source>
</evidence>
<evidence type="ECO:0000259" key="14">
    <source>
        <dbReference type="SMART" id="SM00918"/>
    </source>
</evidence>
<dbReference type="Pfam" id="PF10613">
    <property type="entry name" value="Lig_chan-Glu_bd"/>
    <property type="match status" value="1"/>
</dbReference>
<keyword evidence="16" id="KW-1185">Reference proteome</keyword>
<dbReference type="SMART" id="SM00918">
    <property type="entry name" value="Lig_chan-Glu_bd"/>
    <property type="match status" value="1"/>
</dbReference>
<sequence length="573" mass="64134">MKSCESFMLILCTGLVTGLSQLSQSDGPTTSASLKPLPVDNSWHQEVQHPSIVSLALKTEFAKISTISASRINKADVMNYDGEEGKLLGSVLRQLIGKEFAGCSLVLAIDPVYLTSPVFSLLITLPHPKQIIVVREAMDLLKVLWRGTLCQAYLFMIHHAHLLSFADTHHRSWDYNAKFVFVGISIEEFEALTQTQKGKKTQHMVAIVKVLTFEFPPAVIYKQVAGKEPFRYGRDVEVVRALAATCNFTINFIEVPADELWGEHQPNGSWTGIIGMLGRGAGDIGIANIFISNMLGRRDHQHFTSPFHQSVNCVILKVPPPEPRWKAPSWPFRQDTWLALLLSLLLLAPVLYGLAQFSSRSNLIAFLTVTRKSQAIDTFKELYGSGLNIVGLGKHFGDLMKLSENIYLKELHARFIPIMSDPIQWVKDGRAGYISSFHYAKYTVTQLNNELRQPIYRLMKECTWPFSVAVSIQSNSPLKQRADQLVERIVESGLVHYWFQESIRIATQGRGGDGGNIGRYDGSNQVSLNINHMQGAFYILGLSYILAFLLITAEHLLCNRKDSYESTIAKGGY</sequence>
<dbReference type="Gene3D" id="3.40.190.10">
    <property type="entry name" value="Periplasmic binding protein-like II"/>
    <property type="match status" value="1"/>
</dbReference>
<gene>
    <name evidence="15" type="ORF">Pmani_018105</name>
</gene>
<evidence type="ECO:0000256" key="2">
    <source>
        <dbReference type="ARBA" id="ARBA00022448"/>
    </source>
</evidence>
<keyword evidence="11" id="KW-0407">Ion channel</keyword>
<organism evidence="15 16">
    <name type="scientific">Petrolisthes manimaculis</name>
    <dbReference type="NCBI Taxonomy" id="1843537"/>
    <lineage>
        <taxon>Eukaryota</taxon>
        <taxon>Metazoa</taxon>
        <taxon>Ecdysozoa</taxon>
        <taxon>Arthropoda</taxon>
        <taxon>Crustacea</taxon>
        <taxon>Multicrustacea</taxon>
        <taxon>Malacostraca</taxon>
        <taxon>Eumalacostraca</taxon>
        <taxon>Eucarida</taxon>
        <taxon>Decapoda</taxon>
        <taxon>Pleocyemata</taxon>
        <taxon>Anomura</taxon>
        <taxon>Galatheoidea</taxon>
        <taxon>Porcellanidae</taxon>
        <taxon>Petrolisthes</taxon>
    </lineage>
</organism>
<feature type="signal peptide" evidence="13">
    <location>
        <begin position="1"/>
        <end position="18"/>
    </location>
</feature>
<evidence type="ECO:0000256" key="5">
    <source>
        <dbReference type="ARBA" id="ARBA00022989"/>
    </source>
</evidence>
<evidence type="ECO:0000313" key="15">
    <source>
        <dbReference type="EMBL" id="KAK4310286.1"/>
    </source>
</evidence>
<comment type="caution">
    <text evidence="15">The sequence shown here is derived from an EMBL/GenBank/DDBJ whole genome shotgun (WGS) entry which is preliminary data.</text>
</comment>
<dbReference type="PANTHER" id="PTHR42643:SF38">
    <property type="entry name" value="IONOTROPIC RECEPTOR 100A"/>
    <property type="match status" value="1"/>
</dbReference>
<evidence type="ECO:0000256" key="13">
    <source>
        <dbReference type="SAM" id="SignalP"/>
    </source>
</evidence>
<keyword evidence="13" id="KW-0732">Signal</keyword>
<evidence type="ECO:0000256" key="6">
    <source>
        <dbReference type="ARBA" id="ARBA00023065"/>
    </source>
</evidence>
<comment type="subcellular location">
    <subcellularLocation>
        <location evidence="1">Cell membrane</location>
        <topology evidence="1">Multi-pass membrane protein</topology>
    </subcellularLocation>
</comment>
<evidence type="ECO:0000313" key="16">
    <source>
        <dbReference type="Proteomes" id="UP001292094"/>
    </source>
</evidence>
<evidence type="ECO:0000256" key="3">
    <source>
        <dbReference type="ARBA" id="ARBA00022475"/>
    </source>
</evidence>
<dbReference type="InterPro" id="IPR019594">
    <property type="entry name" value="Glu/Gly-bd"/>
</dbReference>
<dbReference type="SUPFAM" id="SSF53850">
    <property type="entry name" value="Periplasmic binding protein-like II"/>
    <property type="match status" value="1"/>
</dbReference>
<accession>A0AAE1PM07</accession>
<keyword evidence="6" id="KW-0406">Ion transport</keyword>
<dbReference type="EMBL" id="JAWZYT010001649">
    <property type="protein sequence ID" value="KAK4310286.1"/>
    <property type="molecule type" value="Genomic_DNA"/>
</dbReference>
<keyword evidence="8" id="KW-0675">Receptor</keyword>
<protein>
    <recommendedName>
        <fullName evidence="14">Ionotropic glutamate receptor L-glutamate and glycine-binding domain-containing protein</fullName>
    </recommendedName>
</protein>
<feature type="chain" id="PRO_5042008067" description="Ionotropic glutamate receptor L-glutamate and glycine-binding domain-containing protein" evidence="13">
    <location>
        <begin position="19"/>
        <end position="573"/>
    </location>
</feature>
<name>A0AAE1PM07_9EUCA</name>
<keyword evidence="4 12" id="KW-0812">Transmembrane</keyword>
<dbReference type="InterPro" id="IPR052192">
    <property type="entry name" value="Insect_Ionotropic_Sensory_Rcpt"/>
</dbReference>
<keyword evidence="9" id="KW-0325">Glycoprotein</keyword>
<evidence type="ECO:0000256" key="10">
    <source>
        <dbReference type="ARBA" id="ARBA00023286"/>
    </source>
</evidence>
<dbReference type="GO" id="GO:0015276">
    <property type="term" value="F:ligand-gated monoatomic ion channel activity"/>
    <property type="evidence" value="ECO:0007669"/>
    <property type="project" value="InterPro"/>
</dbReference>
<feature type="transmembrane region" description="Helical" evidence="12">
    <location>
        <begin position="535"/>
        <end position="553"/>
    </location>
</feature>
<evidence type="ECO:0000256" key="1">
    <source>
        <dbReference type="ARBA" id="ARBA00004651"/>
    </source>
</evidence>
<reference evidence="15" key="1">
    <citation type="submission" date="2023-11" db="EMBL/GenBank/DDBJ databases">
        <title>Genome assemblies of two species of porcelain crab, Petrolisthes cinctipes and Petrolisthes manimaculis (Anomura: Porcellanidae).</title>
        <authorList>
            <person name="Angst P."/>
        </authorList>
    </citation>
    <scope>NUCLEOTIDE SEQUENCE</scope>
    <source>
        <strain evidence="15">PB745_02</strain>
        <tissue evidence="15">Gill</tissue>
    </source>
</reference>
<evidence type="ECO:0000256" key="8">
    <source>
        <dbReference type="ARBA" id="ARBA00023170"/>
    </source>
</evidence>
<keyword evidence="3" id="KW-1003">Cell membrane</keyword>
<keyword evidence="7 12" id="KW-0472">Membrane</keyword>
<feature type="transmembrane region" description="Helical" evidence="12">
    <location>
        <begin position="337"/>
        <end position="355"/>
    </location>
</feature>
<evidence type="ECO:0000256" key="7">
    <source>
        <dbReference type="ARBA" id="ARBA00023136"/>
    </source>
</evidence>
<keyword evidence="5 12" id="KW-1133">Transmembrane helix</keyword>